<gene>
    <name evidence="4" type="ORF">GCM10007298_21040</name>
</gene>
<dbReference type="Proteomes" id="UP000632454">
    <property type="component" value="Unassembled WGS sequence"/>
</dbReference>
<evidence type="ECO:0000259" key="3">
    <source>
        <dbReference type="SMART" id="SM00894"/>
    </source>
</evidence>
<evidence type="ECO:0000256" key="2">
    <source>
        <dbReference type="SAM" id="SignalP"/>
    </source>
</evidence>
<name>A0ABQ1USL2_9NOCA</name>
<dbReference type="Pfam" id="PF05901">
    <property type="entry name" value="Excalibur"/>
    <property type="match status" value="1"/>
</dbReference>
<keyword evidence="2" id="KW-0732">Signal</keyword>
<feature type="compositionally biased region" description="Polar residues" evidence="1">
    <location>
        <begin position="54"/>
        <end position="64"/>
    </location>
</feature>
<feature type="region of interest" description="Disordered" evidence="1">
    <location>
        <begin position="46"/>
        <end position="91"/>
    </location>
</feature>
<feature type="compositionally biased region" description="Basic and acidic residues" evidence="1">
    <location>
        <begin position="66"/>
        <end position="91"/>
    </location>
</feature>
<reference evidence="5" key="1">
    <citation type="journal article" date="2019" name="Int. J. Syst. Evol. Microbiol.">
        <title>The Global Catalogue of Microorganisms (GCM) 10K type strain sequencing project: providing services to taxonomists for standard genome sequencing and annotation.</title>
        <authorList>
            <consortium name="The Broad Institute Genomics Platform"/>
            <consortium name="The Broad Institute Genome Sequencing Center for Infectious Disease"/>
            <person name="Wu L."/>
            <person name="Ma J."/>
        </authorList>
    </citation>
    <scope>NUCLEOTIDE SEQUENCE [LARGE SCALE GENOMIC DNA]</scope>
    <source>
        <strain evidence="5">CCM 7855</strain>
    </source>
</reference>
<organism evidence="4 5">
    <name type="scientific">Williamsia phyllosphaerae</name>
    <dbReference type="NCBI Taxonomy" id="885042"/>
    <lineage>
        <taxon>Bacteria</taxon>
        <taxon>Bacillati</taxon>
        <taxon>Actinomycetota</taxon>
        <taxon>Actinomycetes</taxon>
        <taxon>Mycobacteriales</taxon>
        <taxon>Nocardiaceae</taxon>
        <taxon>Williamsia</taxon>
    </lineage>
</organism>
<comment type="caution">
    <text evidence="4">The sequence shown here is derived from an EMBL/GenBank/DDBJ whole genome shotgun (WGS) entry which is preliminary data.</text>
</comment>
<evidence type="ECO:0000256" key="1">
    <source>
        <dbReference type="SAM" id="MobiDB-lite"/>
    </source>
</evidence>
<sequence>MNLNPLSRAVIAVGSACLLTLGAMATAAPASAATYSNCSQLNQDYPHGVGQTGAVDSTSGTPVTNFERDDAVYQDNTKRDRDKDGIACEKK</sequence>
<feature type="domain" description="Excalibur calcium-binding" evidence="3">
    <location>
        <begin position="34"/>
        <end position="89"/>
    </location>
</feature>
<feature type="chain" id="PRO_5045713074" description="Excalibur calcium-binding domain-containing protein" evidence="2">
    <location>
        <begin position="33"/>
        <end position="91"/>
    </location>
</feature>
<accession>A0ABQ1USL2</accession>
<dbReference type="InterPro" id="IPR008613">
    <property type="entry name" value="Excalibur_Ca-bd_domain"/>
</dbReference>
<protein>
    <recommendedName>
        <fullName evidence="3">Excalibur calcium-binding domain-containing protein</fullName>
    </recommendedName>
</protein>
<dbReference type="SMART" id="SM00894">
    <property type="entry name" value="Excalibur"/>
    <property type="match status" value="1"/>
</dbReference>
<proteinExistence type="predicted"/>
<dbReference type="EMBL" id="BMCS01000001">
    <property type="protein sequence ID" value="GGF24956.1"/>
    <property type="molecule type" value="Genomic_DNA"/>
</dbReference>
<evidence type="ECO:0000313" key="4">
    <source>
        <dbReference type="EMBL" id="GGF24956.1"/>
    </source>
</evidence>
<keyword evidence="5" id="KW-1185">Reference proteome</keyword>
<evidence type="ECO:0000313" key="5">
    <source>
        <dbReference type="Proteomes" id="UP000632454"/>
    </source>
</evidence>
<feature type="signal peptide" evidence="2">
    <location>
        <begin position="1"/>
        <end position="32"/>
    </location>
</feature>